<dbReference type="InterPro" id="IPR009898">
    <property type="entry name" value="DUF1440"/>
</dbReference>
<accession>A0ABU8H642</accession>
<dbReference type="EMBL" id="JBBBDM010000009">
    <property type="protein sequence ID" value="MEI5688434.1"/>
    <property type="molecule type" value="Genomic_DNA"/>
</dbReference>
<evidence type="ECO:0000313" key="3">
    <source>
        <dbReference type="Proteomes" id="UP001367771"/>
    </source>
</evidence>
<dbReference type="Proteomes" id="UP001367771">
    <property type="component" value="Unassembled WGS sequence"/>
</dbReference>
<protein>
    <submittedName>
        <fullName evidence="2">DUF1440 domain-containing protein</fullName>
    </submittedName>
</protein>
<reference evidence="2 3" key="1">
    <citation type="journal article" date="2013" name="Int. J. Syst. Evol. Microbiol.">
        <title>Sphingomonas kyungheensis sp. nov., a bacterium with ginsenoside-converting activity isolated from soil of a ginseng field.</title>
        <authorList>
            <person name="Son H.M."/>
            <person name="Yang J.E."/>
            <person name="Park Y."/>
            <person name="Han C.K."/>
            <person name="Kim S.G."/>
            <person name="Kook M."/>
            <person name="Yi T.H."/>
        </authorList>
    </citation>
    <scope>NUCLEOTIDE SEQUENCE [LARGE SCALE GENOMIC DNA]</scope>
    <source>
        <strain evidence="2 3">LMG 26582</strain>
    </source>
</reference>
<gene>
    <name evidence="2" type="ORF">V8201_15185</name>
</gene>
<comment type="caution">
    <text evidence="2">The sequence shown here is derived from an EMBL/GenBank/DDBJ whole genome shotgun (WGS) entry which is preliminary data.</text>
</comment>
<feature type="chain" id="PRO_5045452379" evidence="1">
    <location>
        <begin position="33"/>
        <end position="158"/>
    </location>
</feature>
<feature type="signal peptide" evidence="1">
    <location>
        <begin position="1"/>
        <end position="32"/>
    </location>
</feature>
<keyword evidence="3" id="KW-1185">Reference proteome</keyword>
<dbReference type="RefSeq" id="WP_336545807.1">
    <property type="nucleotide sequence ID" value="NZ_JBBBDM010000009.1"/>
</dbReference>
<evidence type="ECO:0000313" key="2">
    <source>
        <dbReference type="EMBL" id="MEI5688434.1"/>
    </source>
</evidence>
<dbReference type="Pfam" id="PF07274">
    <property type="entry name" value="DUF1440"/>
    <property type="match status" value="1"/>
</dbReference>
<sequence>MPSIAKTLAAGVAGGLVASLAMNLFQSVSASAFGQTGSNDDPATVKAADTAKQAVTGGDVTQKHRETAGSLVHYATGVALGVGYALAVRQWPESKAGYGTAFGVGVATLLDDLAVPAFGWGPGPTETPPATHAYGLASHVVFGLALEATRRATLAAVD</sequence>
<organism evidence="2 3">
    <name type="scientific">Sphingomonas kyungheensis</name>
    <dbReference type="NCBI Taxonomy" id="1069987"/>
    <lineage>
        <taxon>Bacteria</taxon>
        <taxon>Pseudomonadati</taxon>
        <taxon>Pseudomonadota</taxon>
        <taxon>Alphaproteobacteria</taxon>
        <taxon>Sphingomonadales</taxon>
        <taxon>Sphingomonadaceae</taxon>
        <taxon>Sphingomonas</taxon>
    </lineage>
</organism>
<proteinExistence type="predicted"/>
<name>A0ABU8H642_9SPHN</name>
<evidence type="ECO:0000256" key="1">
    <source>
        <dbReference type="SAM" id="SignalP"/>
    </source>
</evidence>
<keyword evidence="1" id="KW-0732">Signal</keyword>